<evidence type="ECO:0000256" key="2">
    <source>
        <dbReference type="ARBA" id="ARBA00022448"/>
    </source>
</evidence>
<accession>A0A3P5WF43</accession>
<evidence type="ECO:0000313" key="8">
    <source>
        <dbReference type="Proteomes" id="UP000277498"/>
    </source>
</evidence>
<evidence type="ECO:0000256" key="1">
    <source>
        <dbReference type="ARBA" id="ARBA00005417"/>
    </source>
</evidence>
<dbReference type="GO" id="GO:0015658">
    <property type="term" value="F:branched-chain amino acid transmembrane transporter activity"/>
    <property type="evidence" value="ECO:0007669"/>
    <property type="project" value="InterPro"/>
</dbReference>
<sequence>MSALLSVEGVAAGYGKITALHGVDLQIHAGEIVTLIGANGAGKSTLMMTICGSPQARSGRVVYDGRDITRQPTHLTMRQGIAQSPEGRRIFQRMTVLENLRLGASVVSPEYFDADLARMYDLFPRLKERESQRGGTLSGGEQQMLAIARALMGRPKLLLLDEPSLGLAPLIVRHIFEVIRELNQREGLTVFLVEQNAFHALKLAHRAYVMVNGRITMSGTGQDLLNNDDVRAAYLEGGRRETAGA</sequence>
<evidence type="ECO:0000256" key="5">
    <source>
        <dbReference type="ARBA" id="ARBA00022970"/>
    </source>
</evidence>
<dbReference type="InterPro" id="IPR003593">
    <property type="entry name" value="AAA+_ATPase"/>
</dbReference>
<organism evidence="7 8">
    <name type="scientific">Pseudogemmobacter humi</name>
    <dbReference type="NCBI Taxonomy" id="2483812"/>
    <lineage>
        <taxon>Bacteria</taxon>
        <taxon>Pseudomonadati</taxon>
        <taxon>Pseudomonadota</taxon>
        <taxon>Alphaproteobacteria</taxon>
        <taxon>Rhodobacterales</taxon>
        <taxon>Paracoccaceae</taxon>
        <taxon>Pseudogemmobacter</taxon>
    </lineage>
</organism>
<keyword evidence="8" id="KW-1185">Reference proteome</keyword>
<dbReference type="InterPro" id="IPR030660">
    <property type="entry name" value="ABC_branched_ATPase_LivF/BraG"/>
</dbReference>
<dbReference type="RefSeq" id="WP_124084733.1">
    <property type="nucleotide sequence ID" value="NZ_UXAW01000032.1"/>
</dbReference>
<dbReference type="OrthoDB" id="9806149at2"/>
<dbReference type="PIRSF" id="PIRSF039137">
    <property type="entry name" value="ABC_branched_ATPase"/>
    <property type="match status" value="1"/>
</dbReference>
<dbReference type="InterPro" id="IPR017871">
    <property type="entry name" value="ABC_transporter-like_CS"/>
</dbReference>
<dbReference type="EMBL" id="UXAW01000032">
    <property type="protein sequence ID" value="VDC19905.1"/>
    <property type="molecule type" value="Genomic_DNA"/>
</dbReference>
<proteinExistence type="inferred from homology"/>
<evidence type="ECO:0000313" key="7">
    <source>
        <dbReference type="EMBL" id="VDC19905.1"/>
    </source>
</evidence>
<dbReference type="AlphaFoldDB" id="A0A3P5WF43"/>
<feature type="domain" description="ABC transporter" evidence="6">
    <location>
        <begin position="5"/>
        <end position="237"/>
    </location>
</feature>
<keyword evidence="4 7" id="KW-0067">ATP-binding</keyword>
<dbReference type="SMART" id="SM00382">
    <property type="entry name" value="AAA"/>
    <property type="match status" value="1"/>
</dbReference>
<dbReference type="Proteomes" id="UP000277498">
    <property type="component" value="Unassembled WGS sequence"/>
</dbReference>
<evidence type="ECO:0000256" key="4">
    <source>
        <dbReference type="ARBA" id="ARBA00022840"/>
    </source>
</evidence>
<dbReference type="PROSITE" id="PS00211">
    <property type="entry name" value="ABC_TRANSPORTER_1"/>
    <property type="match status" value="1"/>
</dbReference>
<gene>
    <name evidence="7" type="primary">livF_3</name>
    <name evidence="7" type="ORF">XINFAN_00292</name>
</gene>
<keyword evidence="3" id="KW-0547">Nucleotide-binding</keyword>
<protein>
    <submittedName>
        <fullName evidence="7">High-affinity branched-chain amino acid transport ATP-binding protein LivF</fullName>
    </submittedName>
</protein>
<comment type="similarity">
    <text evidence="1">Belongs to the ABC transporter superfamily.</text>
</comment>
<dbReference type="PANTHER" id="PTHR43820:SF4">
    <property type="entry name" value="HIGH-AFFINITY BRANCHED-CHAIN AMINO ACID TRANSPORT ATP-BINDING PROTEIN LIVF"/>
    <property type="match status" value="1"/>
</dbReference>
<dbReference type="PROSITE" id="PS50893">
    <property type="entry name" value="ABC_TRANSPORTER_2"/>
    <property type="match status" value="1"/>
</dbReference>
<dbReference type="GO" id="GO:0005524">
    <property type="term" value="F:ATP binding"/>
    <property type="evidence" value="ECO:0007669"/>
    <property type="project" value="UniProtKB-KW"/>
</dbReference>
<reference evidence="7 8" key="1">
    <citation type="submission" date="2018-11" db="EMBL/GenBank/DDBJ databases">
        <authorList>
            <person name="Criscuolo A."/>
        </authorList>
    </citation>
    <scope>NUCLEOTIDE SEQUENCE [LARGE SCALE GENOMIC DNA]</scope>
    <source>
        <strain evidence="7">ACIP111625</strain>
    </source>
</reference>
<dbReference type="CDD" id="cd03224">
    <property type="entry name" value="ABC_TM1139_LivF_branched"/>
    <property type="match status" value="1"/>
</dbReference>
<evidence type="ECO:0000259" key="6">
    <source>
        <dbReference type="PROSITE" id="PS50893"/>
    </source>
</evidence>
<name>A0A3P5WF43_9RHOB</name>
<keyword evidence="2" id="KW-0813">Transport</keyword>
<keyword evidence="5" id="KW-0029">Amino-acid transport</keyword>
<dbReference type="PANTHER" id="PTHR43820">
    <property type="entry name" value="HIGH-AFFINITY BRANCHED-CHAIN AMINO ACID TRANSPORT ATP-BINDING PROTEIN LIVF"/>
    <property type="match status" value="1"/>
</dbReference>
<dbReference type="Pfam" id="PF00005">
    <property type="entry name" value="ABC_tran"/>
    <property type="match status" value="1"/>
</dbReference>
<dbReference type="InterPro" id="IPR003439">
    <property type="entry name" value="ABC_transporter-like_ATP-bd"/>
</dbReference>
<dbReference type="InterPro" id="IPR052156">
    <property type="entry name" value="BCAA_Transport_ATP-bd_LivF"/>
</dbReference>
<dbReference type="Gene3D" id="3.40.50.300">
    <property type="entry name" value="P-loop containing nucleotide triphosphate hydrolases"/>
    <property type="match status" value="1"/>
</dbReference>
<dbReference type="GO" id="GO:0016887">
    <property type="term" value="F:ATP hydrolysis activity"/>
    <property type="evidence" value="ECO:0007669"/>
    <property type="project" value="InterPro"/>
</dbReference>
<dbReference type="GO" id="GO:0015807">
    <property type="term" value="P:L-amino acid transport"/>
    <property type="evidence" value="ECO:0007669"/>
    <property type="project" value="TreeGrafter"/>
</dbReference>
<dbReference type="SUPFAM" id="SSF52540">
    <property type="entry name" value="P-loop containing nucleoside triphosphate hydrolases"/>
    <property type="match status" value="1"/>
</dbReference>
<evidence type="ECO:0000256" key="3">
    <source>
        <dbReference type="ARBA" id="ARBA00022741"/>
    </source>
</evidence>
<dbReference type="InterPro" id="IPR027417">
    <property type="entry name" value="P-loop_NTPase"/>
</dbReference>